<dbReference type="KEGG" id="mfm:MfeM64YM_0326"/>
<organism evidence="1 2">
    <name type="scientific">Mycoplasmopsis fermentans (strain M64)</name>
    <name type="common">Mycoplasma fermentans</name>
    <dbReference type="NCBI Taxonomy" id="943945"/>
    <lineage>
        <taxon>Bacteria</taxon>
        <taxon>Bacillati</taxon>
        <taxon>Mycoplasmatota</taxon>
        <taxon>Mycoplasmoidales</taxon>
        <taxon>Metamycoplasmataceae</taxon>
        <taxon>Mycoplasmopsis</taxon>
    </lineage>
</organism>
<dbReference type="Proteomes" id="UP000007473">
    <property type="component" value="Chromosome"/>
</dbReference>
<evidence type="ECO:0000313" key="2">
    <source>
        <dbReference type="Proteomes" id="UP000007473"/>
    </source>
</evidence>
<dbReference type="EMBL" id="CP002458">
    <property type="protein sequence ID" value="ADV34330.1"/>
    <property type="molecule type" value="Genomic_DNA"/>
</dbReference>
<name>A0AB32XB82_MYCFM</name>
<proteinExistence type="predicted"/>
<reference evidence="1 2" key="1">
    <citation type="journal article" date="2011" name="J. Bacteriol.">
        <title>Genome sequence of the repetitive-sequence-rich Mycoplasma fermentans strain M64.</title>
        <authorList>
            <person name="Shu H.W."/>
            <person name="Liu T.T."/>
            <person name="Chang H.Y."/>
            <person name="Liu Y.M."/>
            <person name="Wu K.M."/>
            <person name="Shu H.Y."/>
            <person name="Tsai S.F."/>
            <person name="Hsiao K.J."/>
            <person name="Hu W.S."/>
            <person name="Ng W.V."/>
        </authorList>
    </citation>
    <scope>NUCLEOTIDE SEQUENCE [LARGE SCALE GENOMIC DNA]</scope>
    <source>
        <strain evidence="1 2">M64</strain>
    </source>
</reference>
<accession>A0AB32XB82</accession>
<evidence type="ECO:0000313" key="1">
    <source>
        <dbReference type="EMBL" id="ADV34330.1"/>
    </source>
</evidence>
<dbReference type="AlphaFoldDB" id="A0AB32XB82"/>
<gene>
    <name evidence="1" type="ordered locus">MfeM64YM_0326</name>
</gene>
<sequence length="21" mass="2659">MLKLFFTSQHYFLSNFFNFAR</sequence>
<protein>
    <submittedName>
        <fullName evidence="1">Uncharacterized protein</fullName>
    </submittedName>
</protein>